<feature type="domain" description="EGF-like" evidence="3">
    <location>
        <begin position="384"/>
        <end position="433"/>
    </location>
</feature>
<evidence type="ECO:0000313" key="5">
    <source>
        <dbReference type="Proteomes" id="UP000689195"/>
    </source>
</evidence>
<dbReference type="PANTHER" id="PTHR15332">
    <property type="entry name" value="PROPROTEIN CONVERTASE SUBTILISIN_KEXIN TYPE 5-LIKE"/>
    <property type="match status" value="1"/>
</dbReference>
<feature type="domain" description="EGF-like" evidence="3">
    <location>
        <begin position="1052"/>
        <end position="1095"/>
    </location>
</feature>
<feature type="transmembrane region" description="Helical" evidence="1">
    <location>
        <begin position="2816"/>
        <end position="2834"/>
    </location>
</feature>
<reference evidence="4" key="1">
    <citation type="submission" date="2021-01" db="EMBL/GenBank/DDBJ databases">
        <authorList>
            <consortium name="Genoscope - CEA"/>
            <person name="William W."/>
        </authorList>
    </citation>
    <scope>NUCLEOTIDE SEQUENCE</scope>
</reference>
<feature type="domain" description="EGF-like" evidence="3">
    <location>
        <begin position="1714"/>
        <end position="1754"/>
    </location>
</feature>
<feature type="domain" description="EGF-like" evidence="3">
    <location>
        <begin position="1669"/>
        <end position="1706"/>
    </location>
</feature>
<feature type="domain" description="EGF-like" evidence="3">
    <location>
        <begin position="1003"/>
        <end position="1044"/>
    </location>
</feature>
<proteinExistence type="predicted"/>
<keyword evidence="1" id="KW-0812">Transmembrane</keyword>
<organism evidence="4 5">
    <name type="scientific">Paramecium pentaurelia</name>
    <dbReference type="NCBI Taxonomy" id="43138"/>
    <lineage>
        <taxon>Eukaryota</taxon>
        <taxon>Sar</taxon>
        <taxon>Alveolata</taxon>
        <taxon>Ciliophora</taxon>
        <taxon>Intramacronucleata</taxon>
        <taxon>Oligohymenophorea</taxon>
        <taxon>Peniculida</taxon>
        <taxon>Parameciidae</taxon>
        <taxon>Paramecium</taxon>
    </lineage>
</organism>
<sequence length="3055" mass="350553">MSIIIRLIIIQLFYVSLCFRSFKNQFNKEIFQRSCPYQHQYWPGIHPHMCAGVPRDCGGTTELRQLIVSDREVMCHPQIKGYVLYGNYDTHLALGWWPYVMIYSYDSNGNLIFTTEAKSSLYNYGCLIGQKYSGIYKCIYCSGANYGQNCATSPYALKCGQYCKTCDTTNSQCASCIDGQSPLDSSDLKCTLTCQTGHKTCQLIDSVYSFNGCIDGYELLNGECVQCPNNCKVCSSGVCSQCMWPYTLKNALCFEDRNCMKYDYIYDSEGMPIDTNCLQCDVGYFKKGTRCASCQDEPGLEKCFICHNENECNGCFATHYLTDDKKCAPYTVGCNLPCQTCLVTDPNYCTTCFYQNKLTARIIPGQCVCDQIAGYAELNGKCILCNSGDCQTCTLKFGECTSCDPLRNRILIGTTCPCLQGYYETGLEDKICQSKDIQRILECYPSCYNCSGPFDNDCTDCGDPNVYHKQLVNGQCICAIRTIEINLNDGSTLCQPCHPRCEKCQIPDDNSSNQYCTMCIVGQNRVVSDDLKCICRNGYGEDGIIDICFKCHYSCLRCNGPLSTNCIDCSSENNRYLTSNNECLCDIPYYDTGKNDVFCYLACHHSCNNCISAGEDFCTSCPSTRQPDRIGATFKCLCKDSHYYSDESSLECLECHFTCKTCNGVKETNCLTCDLNYRQLIISKCDCPYGYYDVGSLECLQCYYTCNTCFGPQFDNCITCSIESNRIVRANQCLCKDGHLEKQFGDQICLKCSYRCASCSGTIDNCDKCPDFSFRDLGLDNSCLCPPKYYDQPENPICIVCHYTCLKCNGNQSNQCTSCNPLTGRQLNTQGECLCGQKYYDTGLSECQACSSLCLECKTSPDNCTSCQPEKYLNGNTCLCKTKLQGLSVSTYSSKLQCLICHYSCLTCKGRFSSDCDSCWDLDNRIQLGTTCICKTNYLDIGIAKCSQCNFRCQTCAVLDTLCLSCPPLSLRVLINSQCQCQQGYFDDGINIICQKCHYSCLTCSQVATRCVTCSTTSKRSFNSILNSCLCNDNYYDIGVEICSQCHYSCLNCQNQDANQCKSCIDQNISFRIYNGGICQCITGYYDDGTSANCKKCSIKCAACQNQSYFCTQCPITRHLNGNQCDCDSSYYDTGEEKCFKCDQNCVNCITNSTTCTECDKSQLRILNNLTHKCQCQIGTTEINGICQYCDITCKTCLNSMTNCLSCGLFKQLQNNTCICIEGTYETGIDKQCLLCNQKCKTCINQDNYCLTCSDDDFRIFQTGNQCVCKDGYFENSSNQCIQCDQSCLTCQGSSTYCLSCNPAYNLQLSNQNKCICTSGYYFNTQTKKCEICNITCKECQNLSQCIECDPITRYHDPDIFQCLCKDGFYEANQKMCQQCDVTCKTCINQSIKCLTCESTYFRVFNNSNKCLCFDGYFDIGIEICQKCSNLCKTCQSSSSQCLSCYETEQIRILNGNTCICKSGYFDNGQLICENCSKSCLTCQGKSDYCTSCDINMNRIDQSAIHKCPCQTNFFQDENEMCQKCHIKCSDCIQRADKCISCKPSNTSNRLTITQNCDCKDGYYDDGVQFQCQKCNYQCKTCIQSSSNCLICFSNLRVGIPACNCKAGYFQNEQYTCESCDNQCSTCEQVPSNCTSCKGNRINKQCDCQEGYFEAGQPDCIQCDFQCLTCQGNQSHCLLCKGDRNNIPICNCQDGFYDDYQSINCLQCDQYCKTCNLDGCLTCNGNRVLSDERVCDCPLDSISHTDTPWCSNCEVAILNIRFSDDLLSIKVIFDFSLNPNYFQSQFQENICFKFLADQTIKQLGNNPDCKLDQEDDKQLIIKLGSNATIIPGDSIIFIDYSIGHKDCQTTLSQFIFNQVKLPINLLSPIIEYEIPQYILNPCDDNIIFIKSKSQHGLRSIISITWSYLLIGQSGNANLEEFVLEQTNLQQLDLIIPIQTLPKQSKITFLVEFQNFINQKGQQQIQVQTHSGQLPTVLWLGKKQYYTFEIIALQFKIQKKFCSDSNQIQNDKSQYQVSLVEVHRNTSNSRASRVDASQIISENYFEVNVEKYTLSPKTAYTFKMETHESQTDFSQTQNITIEINQGGLLCQFIGTKKIQNYRKDSYINIQCKDLDTQYEWNEDPEIKLEVSCTDLTQNRICSNFNNKIFQVNKTDSIQFIPKLTVKPYSIWSWNVIASKEQRQYQFKYTIVFLDNDFKILDVQHSKGYTIRPINNYETLQFDFNISFEDRFYLLQYQIAIIYNFEVIKILEPQYYQYHFRLFDHYQQFSKGYQINLKFLAQFTNDIIPSQYDLQLTLNQPPICQIKLGSQSLQALQISKIVANCDLQDDSPFTYQCRYFLNNQDYKDFQTQKSDYSLVLSKFQQFNAFDMYLPKSDGVVLIQIMDSRGSITNLEQNLNVTEFKFNCSDFILSNLLYKQKIMLLLEVMMNHYNQSECIKLSEQLFEYTKSYLDSEDLFDQLLALQTIKLYKRFIIEFNNFNSSKRKLSETEQESCYDNKTKLILINHSKNFKYSTNDIINFEKEFIKLKKFAQKVILARSSLEDQIKQNDIFMNELLYQSKESISNSLVAIILFIDDIFKKIYQTSLKSDDDKHQIIVLTEKLINLIDQITISASSQVQVNDQQFTLEGQQLNYQIAKITKDVFNQQLGLEKDLMDSLIVFVQKEQLEINFNYLNISNKHIQQLTTFLNQSYFEIDQQFYIQTKLQNYLYKNQYINYEQLKSDYIVDITEYFYCVETNLPAYSFQCIQYSQNGSLLLCNLLIQETNNTSIQVSCQCQQMGVIFLTRYQNQSENTKEMQSISSISQNKYVNCNLNNQPFLLFHGIYIVFSLFMYYELQKLDVSLINESYQVKDLLKKNIIRFYNCQSIVRIFKMSIKFIHEIICLFYCEDVVIKKSYRFLKLSIFLSILIPLSYFETFLMAEETLISMIIINYLILLFLRMILKIFEAIYRFQGKYQNFVIIFYLIIHFLSYLLLIYQYQIKNECNQELNYYMLILIGGTIILSYAIFDPIFIYLRIVLYVSITQIIKKQELDPIKQFLYFFIQHYKLDQIFQDCIDL</sequence>
<keyword evidence="5" id="KW-1185">Reference proteome</keyword>
<feature type="domain" description="EGF-like" evidence="3">
    <location>
        <begin position="955"/>
        <end position="995"/>
    </location>
</feature>
<keyword evidence="1" id="KW-1133">Transmembrane helix</keyword>
<feature type="domain" description="EGF-like" evidence="3">
    <location>
        <begin position="1619"/>
        <end position="1661"/>
    </location>
</feature>
<evidence type="ECO:0000313" key="4">
    <source>
        <dbReference type="EMBL" id="CAD8137034.1"/>
    </source>
</evidence>
<accession>A0A8S1SEW5</accession>
<dbReference type="InterPro" id="IPR006212">
    <property type="entry name" value="Furin_repeat"/>
</dbReference>
<feature type="domain" description="EGF-like" evidence="3">
    <location>
        <begin position="1290"/>
        <end position="1331"/>
    </location>
</feature>
<feature type="domain" description="EGF-like" evidence="3">
    <location>
        <begin position="1434"/>
        <end position="1474"/>
    </location>
</feature>
<feature type="domain" description="EGF-like" evidence="3">
    <location>
        <begin position="758"/>
        <end position="799"/>
    </location>
</feature>
<feature type="domain" description="EGF-like" evidence="3">
    <location>
        <begin position="1581"/>
        <end position="1618"/>
    </location>
</feature>
<feature type="domain" description="EGF-like" evidence="3">
    <location>
        <begin position="1339"/>
        <end position="1378"/>
    </location>
</feature>
<dbReference type="OrthoDB" id="313494at2759"/>
<evidence type="ECO:0000256" key="1">
    <source>
        <dbReference type="SAM" id="Phobius"/>
    </source>
</evidence>
<comment type="caution">
    <text evidence="4">The sequence shown here is derived from an EMBL/GenBank/DDBJ whole genome shotgun (WGS) entry which is preliminary data.</text>
</comment>
<evidence type="ECO:0000256" key="2">
    <source>
        <dbReference type="SAM" id="SignalP"/>
    </source>
</evidence>
<name>A0A8S1SEW5_9CILI</name>
<feature type="transmembrane region" description="Helical" evidence="1">
    <location>
        <begin position="2955"/>
        <end position="2976"/>
    </location>
</feature>
<dbReference type="InterPro" id="IPR000742">
    <property type="entry name" value="EGF"/>
</dbReference>
<feature type="domain" description="EGF-like" evidence="3">
    <location>
        <begin position="1379"/>
        <end position="1426"/>
    </location>
</feature>
<gene>
    <name evidence="4" type="ORF">PPENT_87.1.T0050469</name>
</gene>
<feature type="transmembrane region" description="Helical" evidence="1">
    <location>
        <begin position="2896"/>
        <end position="2916"/>
    </location>
</feature>
<feature type="domain" description="EGF-like" evidence="3">
    <location>
        <begin position="907"/>
        <end position="947"/>
    </location>
</feature>
<feature type="signal peptide" evidence="2">
    <location>
        <begin position="1"/>
        <end position="18"/>
    </location>
</feature>
<keyword evidence="1" id="KW-0472">Membrane</keyword>
<dbReference type="Proteomes" id="UP000689195">
    <property type="component" value="Unassembled WGS sequence"/>
</dbReference>
<feature type="transmembrane region" description="Helical" evidence="1">
    <location>
        <begin position="2988"/>
        <end position="3016"/>
    </location>
</feature>
<dbReference type="SMART" id="SM00181">
    <property type="entry name" value="EGF"/>
    <property type="match status" value="17"/>
</dbReference>
<dbReference type="SMART" id="SM00261">
    <property type="entry name" value="FU"/>
    <property type="match status" value="29"/>
</dbReference>
<keyword evidence="2" id="KW-0732">Signal</keyword>
<evidence type="ECO:0000259" key="3">
    <source>
        <dbReference type="SMART" id="SM00181"/>
    </source>
</evidence>
<feature type="domain" description="EGF-like" evidence="3">
    <location>
        <begin position="1096"/>
        <end position="1126"/>
    </location>
</feature>
<protein>
    <recommendedName>
        <fullName evidence="3">EGF-like domain-containing protein</fullName>
    </recommendedName>
</protein>
<feature type="domain" description="EGF-like" evidence="3">
    <location>
        <begin position="1242"/>
        <end position="1282"/>
    </location>
</feature>
<dbReference type="EMBL" id="CAJJDO010000005">
    <property type="protein sequence ID" value="CAD8137034.1"/>
    <property type="molecule type" value="Genomic_DNA"/>
</dbReference>
<feature type="domain" description="EGF-like" evidence="3">
    <location>
        <begin position="856"/>
        <end position="899"/>
    </location>
</feature>
<dbReference type="PANTHER" id="PTHR15332:SF175">
    <property type="entry name" value="PROPROTEIN CONVERTASE SUBTILISIN_KEXIN TYPE 5-LIKE"/>
    <property type="match status" value="1"/>
</dbReference>
<feature type="chain" id="PRO_5035896169" description="EGF-like domain-containing protein" evidence="2">
    <location>
        <begin position="19"/>
        <end position="3055"/>
    </location>
</feature>
<feature type="transmembrane region" description="Helical" evidence="1">
    <location>
        <begin position="2922"/>
        <end position="2943"/>
    </location>
</feature>